<gene>
    <name evidence="1" type="ORF">S03H2_19755</name>
</gene>
<comment type="caution">
    <text evidence="1">The sequence shown here is derived from an EMBL/GenBank/DDBJ whole genome shotgun (WGS) entry which is preliminary data.</text>
</comment>
<dbReference type="EMBL" id="BARU01010347">
    <property type="protein sequence ID" value="GAH32261.1"/>
    <property type="molecule type" value="Genomic_DNA"/>
</dbReference>
<protein>
    <submittedName>
        <fullName evidence="1">Uncharacterized protein</fullName>
    </submittedName>
</protein>
<proteinExistence type="predicted"/>
<sequence length="137" mass="16240">MGKIDITKWDDALFSKPNKKGIAYKCNLTDGYVKESNRYHQYHTTDYFGDIWYDRIRINGKFYNQIIKGSDRQTIIIIEGNSIKEVVDLAKESFDNLKGVVLKSRAEKYSINELKYMESINSRLYFRIQDYVMNNRN</sequence>
<dbReference type="AlphaFoldDB" id="X1EG25"/>
<reference evidence="1" key="1">
    <citation type="journal article" date="2014" name="Front. Microbiol.">
        <title>High frequency of phylogenetically diverse reductive dehalogenase-homologous genes in deep subseafloor sedimentary metagenomes.</title>
        <authorList>
            <person name="Kawai M."/>
            <person name="Futagami T."/>
            <person name="Toyoda A."/>
            <person name="Takaki Y."/>
            <person name="Nishi S."/>
            <person name="Hori S."/>
            <person name="Arai W."/>
            <person name="Tsubouchi T."/>
            <person name="Morono Y."/>
            <person name="Uchiyama I."/>
            <person name="Ito T."/>
            <person name="Fujiyama A."/>
            <person name="Inagaki F."/>
            <person name="Takami H."/>
        </authorList>
    </citation>
    <scope>NUCLEOTIDE SEQUENCE</scope>
    <source>
        <strain evidence="1">Expedition CK06-06</strain>
    </source>
</reference>
<organism evidence="1">
    <name type="scientific">marine sediment metagenome</name>
    <dbReference type="NCBI Taxonomy" id="412755"/>
    <lineage>
        <taxon>unclassified sequences</taxon>
        <taxon>metagenomes</taxon>
        <taxon>ecological metagenomes</taxon>
    </lineage>
</organism>
<name>X1EG25_9ZZZZ</name>
<evidence type="ECO:0000313" key="1">
    <source>
        <dbReference type="EMBL" id="GAH32261.1"/>
    </source>
</evidence>
<feature type="non-terminal residue" evidence="1">
    <location>
        <position position="137"/>
    </location>
</feature>
<accession>X1EG25</accession>